<dbReference type="EMBL" id="NIPW01000015">
    <property type="protein sequence ID" value="OWJ77913.1"/>
    <property type="molecule type" value="Genomic_DNA"/>
</dbReference>
<comment type="similarity">
    <text evidence="1">Belongs to the membrane fusion protein (MFP) (TC 8.A.1) family.</text>
</comment>
<evidence type="ECO:0000313" key="4">
    <source>
        <dbReference type="EMBL" id="OWJ77913.1"/>
    </source>
</evidence>
<evidence type="ECO:0000259" key="2">
    <source>
        <dbReference type="Pfam" id="PF25954"/>
    </source>
</evidence>
<dbReference type="AlphaFoldDB" id="A0A212ABG6"/>
<dbReference type="Gene3D" id="2.40.50.100">
    <property type="match status" value="1"/>
</dbReference>
<dbReference type="Proteomes" id="UP000196878">
    <property type="component" value="Unassembled WGS sequence"/>
</dbReference>
<sequence>MVFAVLMITTLTACREEDKTAAPELRPVRSIVVAESASGETVTLSGTVESQIQVELAFRIGGRLVERLVNVGDTVAPGQVLARLDPADEENALRSAEAAQTAAGAQFSEARSNYQRQRQLYERAFLARAGLERAEQVMTSAQSAFDAADAQVGIARRRLDDTVLEADAGGVVTAVGAEAGEVVTPGRRIVQVARDGGKDAVFDVPAAIVTASPPDPEVSIRLSLNPGVSATGRVREIAPRVDPATGTIRVRVGLIDPPEELRLGSTVNGRVHFGGYGGIELPASALTSADGAPAVWIVDTNTGTVSLRPVEVTRFTPSSVGISNGVQIGDRVVTAGVQALRPGQKVRLLGEGS</sequence>
<dbReference type="Gene3D" id="1.10.287.470">
    <property type="entry name" value="Helix hairpin bin"/>
    <property type="match status" value="1"/>
</dbReference>
<organism evidence="4 5">
    <name type="scientific">Haematobacter genomosp. 1</name>
    <dbReference type="NCBI Taxonomy" id="366618"/>
    <lineage>
        <taxon>Bacteria</taxon>
        <taxon>Pseudomonadati</taxon>
        <taxon>Pseudomonadota</taxon>
        <taxon>Alphaproteobacteria</taxon>
        <taxon>Rhodobacterales</taxon>
        <taxon>Paracoccaceae</taxon>
        <taxon>Haematobacter</taxon>
    </lineage>
</organism>
<dbReference type="PANTHER" id="PTHR30469">
    <property type="entry name" value="MULTIDRUG RESISTANCE PROTEIN MDTA"/>
    <property type="match status" value="1"/>
</dbReference>
<protein>
    <submittedName>
        <fullName evidence="4">Efflux transporter periplasmic adaptor subunit</fullName>
    </submittedName>
</protein>
<dbReference type="NCBIfam" id="TIGR01730">
    <property type="entry name" value="RND_mfp"/>
    <property type="match status" value="1"/>
</dbReference>
<proteinExistence type="inferred from homology"/>
<gene>
    <name evidence="4" type="ORF">CDV49_10360</name>
</gene>
<dbReference type="OrthoDB" id="9813967at2"/>
<dbReference type="Pfam" id="PF25967">
    <property type="entry name" value="RND-MFP_C"/>
    <property type="match status" value="1"/>
</dbReference>
<evidence type="ECO:0000313" key="5">
    <source>
        <dbReference type="Proteomes" id="UP000196878"/>
    </source>
</evidence>
<dbReference type="GO" id="GO:0015562">
    <property type="term" value="F:efflux transmembrane transporter activity"/>
    <property type="evidence" value="ECO:0007669"/>
    <property type="project" value="TreeGrafter"/>
</dbReference>
<dbReference type="InterPro" id="IPR058627">
    <property type="entry name" value="MdtA-like_C"/>
</dbReference>
<feature type="domain" description="Multidrug resistance protein MdtA-like C-terminal permuted SH3" evidence="3">
    <location>
        <begin position="282"/>
        <end position="338"/>
    </location>
</feature>
<dbReference type="PANTHER" id="PTHR30469:SF38">
    <property type="entry name" value="HLYD FAMILY SECRETION PROTEIN"/>
    <property type="match status" value="1"/>
</dbReference>
<name>A0A212ABG6_9RHOB</name>
<dbReference type="Gene3D" id="2.40.420.20">
    <property type="match status" value="1"/>
</dbReference>
<evidence type="ECO:0000256" key="1">
    <source>
        <dbReference type="ARBA" id="ARBA00009477"/>
    </source>
</evidence>
<dbReference type="RefSeq" id="WP_088215462.1">
    <property type="nucleotide sequence ID" value="NZ_NIPW01000015.1"/>
</dbReference>
<evidence type="ECO:0000259" key="3">
    <source>
        <dbReference type="Pfam" id="PF25967"/>
    </source>
</evidence>
<dbReference type="GO" id="GO:1990281">
    <property type="term" value="C:efflux pump complex"/>
    <property type="evidence" value="ECO:0007669"/>
    <property type="project" value="TreeGrafter"/>
</dbReference>
<keyword evidence="5" id="KW-1185">Reference proteome</keyword>
<dbReference type="InterPro" id="IPR058792">
    <property type="entry name" value="Beta-barrel_RND_2"/>
</dbReference>
<feature type="domain" description="CusB-like beta-barrel" evidence="2">
    <location>
        <begin position="202"/>
        <end position="270"/>
    </location>
</feature>
<accession>A0A212ABG6</accession>
<dbReference type="Gene3D" id="2.40.30.170">
    <property type="match status" value="1"/>
</dbReference>
<dbReference type="InterPro" id="IPR006143">
    <property type="entry name" value="RND_pump_MFP"/>
</dbReference>
<dbReference type="SUPFAM" id="SSF111369">
    <property type="entry name" value="HlyD-like secretion proteins"/>
    <property type="match status" value="1"/>
</dbReference>
<reference evidence="4 5" key="1">
    <citation type="submission" date="2016-12" db="EMBL/GenBank/DDBJ databases">
        <title>Comparison of Traditional DNA-DNA Hybridization with In Silico Genomic Analysis.</title>
        <authorList>
            <person name="Nicholson A.C."/>
            <person name="Humrighouse B.W."/>
            <person name="Graziano J."/>
            <person name="Lasker B."/>
            <person name="Whitney A.M."/>
            <person name="Mcquiston J.R."/>
        </authorList>
    </citation>
    <scope>NUCLEOTIDE SEQUENCE [LARGE SCALE GENOMIC DNA]</scope>
    <source>
        <strain evidence="4 5">H2240</strain>
    </source>
</reference>
<comment type="caution">
    <text evidence="4">The sequence shown here is derived from an EMBL/GenBank/DDBJ whole genome shotgun (WGS) entry which is preliminary data.</text>
</comment>
<dbReference type="Pfam" id="PF25954">
    <property type="entry name" value="Beta-barrel_RND_2"/>
    <property type="match status" value="1"/>
</dbReference>